<dbReference type="Pfam" id="PF05699">
    <property type="entry name" value="Dimer_Tnp_hAT"/>
    <property type="match status" value="1"/>
</dbReference>
<dbReference type="SUPFAM" id="SSF53098">
    <property type="entry name" value="Ribonuclease H-like"/>
    <property type="match status" value="1"/>
</dbReference>
<evidence type="ECO:0000313" key="2">
    <source>
        <dbReference type="EMBL" id="CAH1970310.1"/>
    </source>
</evidence>
<comment type="caution">
    <text evidence="2">The sequence shown here is derived from an EMBL/GenBank/DDBJ whole genome shotgun (WGS) entry which is preliminary data.</text>
</comment>
<dbReference type="AlphaFoldDB" id="A0A9P0KB41"/>
<keyword evidence="3" id="KW-1185">Reference proteome</keyword>
<protein>
    <recommendedName>
        <fullName evidence="1">HAT C-terminal dimerisation domain-containing protein</fullName>
    </recommendedName>
</protein>
<gene>
    <name evidence="2" type="ORF">ACAOBT_LOCUS8860</name>
</gene>
<name>A0A9P0KB41_ACAOB</name>
<feature type="domain" description="HAT C-terminal dimerisation" evidence="1">
    <location>
        <begin position="112"/>
        <end position="168"/>
    </location>
</feature>
<dbReference type="PANTHER" id="PTHR45913">
    <property type="entry name" value="EPM2A-INTERACTING PROTEIN 1"/>
    <property type="match status" value="1"/>
</dbReference>
<dbReference type="PANTHER" id="PTHR45913:SF19">
    <property type="entry name" value="LOW QUALITY PROTEIN: ZINC FINGER BED DOMAIN-CONTAINING PROTEIN 5-LIKE"/>
    <property type="match status" value="1"/>
</dbReference>
<evidence type="ECO:0000259" key="1">
    <source>
        <dbReference type="Pfam" id="PF05699"/>
    </source>
</evidence>
<dbReference type="EMBL" id="CAKOFQ010006773">
    <property type="protein sequence ID" value="CAH1970310.1"/>
    <property type="molecule type" value="Genomic_DNA"/>
</dbReference>
<dbReference type="Proteomes" id="UP001152888">
    <property type="component" value="Unassembled WGS sequence"/>
</dbReference>
<reference evidence="2" key="1">
    <citation type="submission" date="2022-03" db="EMBL/GenBank/DDBJ databases">
        <authorList>
            <person name="Sayadi A."/>
        </authorList>
    </citation>
    <scope>NUCLEOTIDE SEQUENCE</scope>
</reference>
<dbReference type="GO" id="GO:0046983">
    <property type="term" value="F:protein dimerization activity"/>
    <property type="evidence" value="ECO:0007669"/>
    <property type="project" value="InterPro"/>
</dbReference>
<evidence type="ECO:0000313" key="3">
    <source>
        <dbReference type="Proteomes" id="UP001152888"/>
    </source>
</evidence>
<sequence>MEPEPPVRNVSFIKGKNGHRWSLNPPDRRCRTRQENIVLHLPGPKHEARTLLWYQLMLRPQVVPRQCGDSMDHSSNINERNPYTHMRTILADKHRLHENQMSSDTGMESLIKTTPLNDFWCKIGQEYPILSKMALNVLLPFAPTYLCETGFSTYAATKTKYRNRLDAKPDMRLQLSLIQPDIDQLMKKKEKVSYLT</sequence>
<organism evidence="2 3">
    <name type="scientific">Acanthoscelides obtectus</name>
    <name type="common">Bean weevil</name>
    <name type="synonym">Bruchus obtectus</name>
    <dbReference type="NCBI Taxonomy" id="200917"/>
    <lineage>
        <taxon>Eukaryota</taxon>
        <taxon>Metazoa</taxon>
        <taxon>Ecdysozoa</taxon>
        <taxon>Arthropoda</taxon>
        <taxon>Hexapoda</taxon>
        <taxon>Insecta</taxon>
        <taxon>Pterygota</taxon>
        <taxon>Neoptera</taxon>
        <taxon>Endopterygota</taxon>
        <taxon>Coleoptera</taxon>
        <taxon>Polyphaga</taxon>
        <taxon>Cucujiformia</taxon>
        <taxon>Chrysomeloidea</taxon>
        <taxon>Chrysomelidae</taxon>
        <taxon>Bruchinae</taxon>
        <taxon>Bruchini</taxon>
        <taxon>Acanthoscelides</taxon>
    </lineage>
</organism>
<dbReference type="OrthoDB" id="10062525at2759"/>
<accession>A0A9P0KB41</accession>
<dbReference type="InterPro" id="IPR012337">
    <property type="entry name" value="RNaseH-like_sf"/>
</dbReference>
<dbReference type="InterPro" id="IPR008906">
    <property type="entry name" value="HATC_C_dom"/>
</dbReference>
<proteinExistence type="predicted"/>